<sequence>MNTSSAKITKASKKNFRRKLKRYAKRAEESISTLNTSNDNQNNRNNQDNKKANIFYDPNKGQSLPFEAGRKEDPTRFPPSNY</sequence>
<evidence type="ECO:0000313" key="3">
    <source>
        <dbReference type="Proteomes" id="UP000266861"/>
    </source>
</evidence>
<feature type="region of interest" description="Disordered" evidence="1">
    <location>
        <begin position="1"/>
        <end position="82"/>
    </location>
</feature>
<feature type="compositionally biased region" description="Low complexity" evidence="1">
    <location>
        <begin position="32"/>
        <end position="46"/>
    </location>
</feature>
<dbReference type="Proteomes" id="UP000266861">
    <property type="component" value="Unassembled WGS sequence"/>
</dbReference>
<accession>A0A397GWA6</accession>
<evidence type="ECO:0000256" key="1">
    <source>
        <dbReference type="SAM" id="MobiDB-lite"/>
    </source>
</evidence>
<reference evidence="2 3" key="1">
    <citation type="submission" date="2018-08" db="EMBL/GenBank/DDBJ databases">
        <title>Genome and evolution of the arbuscular mycorrhizal fungus Diversispora epigaea (formerly Glomus versiforme) and its bacterial endosymbionts.</title>
        <authorList>
            <person name="Sun X."/>
            <person name="Fei Z."/>
            <person name="Harrison M."/>
        </authorList>
    </citation>
    <scope>NUCLEOTIDE SEQUENCE [LARGE SCALE GENOMIC DNA]</scope>
    <source>
        <strain evidence="2 3">IT104</strain>
    </source>
</reference>
<dbReference type="EMBL" id="PQFF01000372">
    <property type="protein sequence ID" value="RHZ55125.1"/>
    <property type="molecule type" value="Genomic_DNA"/>
</dbReference>
<gene>
    <name evidence="2" type="ORF">Glove_420g110</name>
</gene>
<name>A0A397GWA6_9GLOM</name>
<organism evidence="2 3">
    <name type="scientific">Diversispora epigaea</name>
    <dbReference type="NCBI Taxonomy" id="1348612"/>
    <lineage>
        <taxon>Eukaryota</taxon>
        <taxon>Fungi</taxon>
        <taxon>Fungi incertae sedis</taxon>
        <taxon>Mucoromycota</taxon>
        <taxon>Glomeromycotina</taxon>
        <taxon>Glomeromycetes</taxon>
        <taxon>Diversisporales</taxon>
        <taxon>Diversisporaceae</taxon>
        <taxon>Diversispora</taxon>
    </lineage>
</organism>
<feature type="compositionally biased region" description="Basic residues" evidence="1">
    <location>
        <begin position="10"/>
        <end position="24"/>
    </location>
</feature>
<proteinExistence type="predicted"/>
<comment type="caution">
    <text evidence="2">The sequence shown here is derived from an EMBL/GenBank/DDBJ whole genome shotgun (WGS) entry which is preliminary data.</text>
</comment>
<dbReference type="AlphaFoldDB" id="A0A397GWA6"/>
<keyword evidence="3" id="KW-1185">Reference proteome</keyword>
<evidence type="ECO:0000313" key="2">
    <source>
        <dbReference type="EMBL" id="RHZ55125.1"/>
    </source>
</evidence>
<protein>
    <submittedName>
        <fullName evidence="2">Uncharacterized protein</fullName>
    </submittedName>
</protein>